<comment type="subcellular location">
    <subcellularLocation>
        <location evidence="10">Cell membrane</location>
        <topology evidence="10">Multi-pass membrane protein</topology>
    </subcellularLocation>
</comment>
<dbReference type="PANTHER" id="PTHR38662">
    <property type="entry name" value="COBALT TRANSPORT PROTEIN CBIN"/>
    <property type="match status" value="1"/>
</dbReference>
<dbReference type="RefSeq" id="WP_394491430.1">
    <property type="nucleotide sequence ID" value="NZ_JBIGIA010000022.1"/>
</dbReference>
<comment type="caution">
    <text evidence="12">The sequence shown here is derived from an EMBL/GenBank/DDBJ whole genome shotgun (WGS) entry which is preliminary data.</text>
</comment>
<evidence type="ECO:0000256" key="3">
    <source>
        <dbReference type="ARBA" id="ARBA00022475"/>
    </source>
</evidence>
<dbReference type="Pfam" id="PF02553">
    <property type="entry name" value="CbiN"/>
    <property type="match status" value="1"/>
</dbReference>
<proteinExistence type="inferred from homology"/>
<evidence type="ECO:0000256" key="2">
    <source>
        <dbReference type="ARBA" id="ARBA00022448"/>
    </source>
</evidence>
<feature type="transmembrane region" description="Helical" evidence="10">
    <location>
        <begin position="72"/>
        <end position="93"/>
    </location>
</feature>
<keyword evidence="3 10" id="KW-1003">Cell membrane</keyword>
<dbReference type="PANTHER" id="PTHR38662:SF1">
    <property type="entry name" value="COBALT TRANSPORT PROTEIN CBIN"/>
    <property type="match status" value="1"/>
</dbReference>
<dbReference type="HAMAP" id="MF_00330">
    <property type="entry name" value="CbiN"/>
    <property type="match status" value="1"/>
</dbReference>
<comment type="similarity">
    <text evidence="10">Belongs to the CbiN family.</text>
</comment>
<dbReference type="EMBL" id="JBIGIA010000022">
    <property type="protein sequence ID" value="MFG6459436.1"/>
    <property type="molecule type" value="Genomic_DNA"/>
</dbReference>
<keyword evidence="1 10" id="KW-0171">Cobalt transport</keyword>
<keyword evidence="7 10" id="KW-0406">Ion transport</keyword>
<feature type="compositionally biased region" description="Pro residues" evidence="11">
    <location>
        <begin position="113"/>
        <end position="122"/>
    </location>
</feature>
<evidence type="ECO:0000256" key="11">
    <source>
        <dbReference type="SAM" id="MobiDB-lite"/>
    </source>
</evidence>
<reference evidence="12 13" key="1">
    <citation type="submission" date="2024-09" db="EMBL/GenBank/DDBJ databases">
        <title>Novel species of the genus Pelomonas and Roseateles isolated from streams.</title>
        <authorList>
            <person name="Lu H."/>
        </authorList>
    </citation>
    <scope>NUCLEOTIDE SEQUENCE [LARGE SCALE GENOMIC DNA]</scope>
    <source>
        <strain evidence="12 13">BYS96W</strain>
    </source>
</reference>
<evidence type="ECO:0000256" key="8">
    <source>
        <dbReference type="ARBA" id="ARBA00023136"/>
    </source>
</evidence>
<protein>
    <recommendedName>
        <fullName evidence="10">Cobalt transport protein CbiN</fullName>
    </recommendedName>
    <alternativeName>
        <fullName evidence="10">Energy-coupling factor transporter probable substrate-capture protein CbiN</fullName>
        <shortName evidence="10">ECF transporter S component CbiN</shortName>
    </alternativeName>
</protein>
<comment type="function">
    <text evidence="10">Part of the energy-coupling factor (ECF) transporter complex CbiMNOQ involved in cobalt import.</text>
</comment>
<feature type="compositionally biased region" description="Low complexity" evidence="11">
    <location>
        <begin position="102"/>
        <end position="112"/>
    </location>
</feature>
<evidence type="ECO:0000256" key="7">
    <source>
        <dbReference type="ARBA" id="ARBA00023065"/>
    </source>
</evidence>
<dbReference type="NCBIfam" id="NF002780">
    <property type="entry name" value="PRK02898.1"/>
    <property type="match status" value="1"/>
</dbReference>
<keyword evidence="9 10" id="KW-0170">Cobalt</keyword>
<organism evidence="12 13">
    <name type="scientific">Pelomonas nitida</name>
    <dbReference type="NCBI Taxonomy" id="3299027"/>
    <lineage>
        <taxon>Bacteria</taxon>
        <taxon>Pseudomonadati</taxon>
        <taxon>Pseudomonadota</taxon>
        <taxon>Betaproteobacteria</taxon>
        <taxon>Burkholderiales</taxon>
        <taxon>Sphaerotilaceae</taxon>
        <taxon>Roseateles</taxon>
    </lineage>
</organism>
<evidence type="ECO:0000313" key="12">
    <source>
        <dbReference type="EMBL" id="MFG6459436.1"/>
    </source>
</evidence>
<comment type="subunit">
    <text evidence="10">Forms an energy-coupling factor (ECF) transporter complex composed of an ATP-binding protein (A component, CbiO), a transmembrane protein (T component, CbiQ) and 2 possible substrate-capture proteins (S components, CbiM and CbiN) of unknown stoichimetry.</text>
</comment>
<dbReference type="Proteomes" id="UP001606305">
    <property type="component" value="Unassembled WGS sequence"/>
</dbReference>
<evidence type="ECO:0000256" key="9">
    <source>
        <dbReference type="ARBA" id="ARBA00023285"/>
    </source>
</evidence>
<gene>
    <name evidence="10" type="primary">cbiN</name>
    <name evidence="12" type="ORF">ACG00X_21585</name>
</gene>
<sequence>MSRRKAWLMWAAVVALTTVPLLWVGQGPLDEQGAAGELFEGADARAQQAITRIAPDYKPWFRPVLEPSSGEIASLLFALQAALGAGVIGYWLGVSKTRAAAARGDGEASAANTPPPATPPQP</sequence>
<comment type="pathway">
    <text evidence="10">Cofactor biosynthesis; adenosylcobalamin biosynthesis.</text>
</comment>
<evidence type="ECO:0000256" key="1">
    <source>
        <dbReference type="ARBA" id="ARBA00022426"/>
    </source>
</evidence>
<name>A0ABW7GC05_9BURK</name>
<feature type="transmembrane region" description="Helical" evidence="10">
    <location>
        <begin position="7"/>
        <end position="25"/>
    </location>
</feature>
<accession>A0ABW7GC05</accession>
<keyword evidence="6 10" id="KW-1133">Transmembrane helix</keyword>
<keyword evidence="8 10" id="KW-0472">Membrane</keyword>
<keyword evidence="4 10" id="KW-0169">Cobalamin biosynthesis</keyword>
<dbReference type="InterPro" id="IPR003705">
    <property type="entry name" value="CbiN"/>
</dbReference>
<keyword evidence="5 10" id="KW-0812">Transmembrane</keyword>
<evidence type="ECO:0000256" key="5">
    <source>
        <dbReference type="ARBA" id="ARBA00022692"/>
    </source>
</evidence>
<keyword evidence="2 10" id="KW-0813">Transport</keyword>
<feature type="region of interest" description="Disordered" evidence="11">
    <location>
        <begin position="102"/>
        <end position="122"/>
    </location>
</feature>
<evidence type="ECO:0000256" key="4">
    <source>
        <dbReference type="ARBA" id="ARBA00022573"/>
    </source>
</evidence>
<evidence type="ECO:0000256" key="6">
    <source>
        <dbReference type="ARBA" id="ARBA00022989"/>
    </source>
</evidence>
<keyword evidence="13" id="KW-1185">Reference proteome</keyword>
<evidence type="ECO:0000313" key="13">
    <source>
        <dbReference type="Proteomes" id="UP001606305"/>
    </source>
</evidence>
<evidence type="ECO:0000256" key="10">
    <source>
        <dbReference type="HAMAP-Rule" id="MF_00330"/>
    </source>
</evidence>